<sequence length="40" mass="4544">MLPVSAIIMPERSLGKRLLTSSWDLPTLFRLSSSRIFAPR</sequence>
<accession>J9GKP5</accession>
<comment type="caution">
    <text evidence="1">The sequence shown here is derived from an EMBL/GenBank/DDBJ whole genome shotgun (WGS) entry which is preliminary data.</text>
</comment>
<organism evidence="1">
    <name type="scientific">gut metagenome</name>
    <dbReference type="NCBI Taxonomy" id="749906"/>
    <lineage>
        <taxon>unclassified sequences</taxon>
        <taxon>metagenomes</taxon>
        <taxon>organismal metagenomes</taxon>
    </lineage>
</organism>
<protein>
    <submittedName>
        <fullName evidence="1">Uncharacterized protein</fullName>
    </submittedName>
</protein>
<name>J9GKP5_9ZZZZ</name>
<dbReference type="AlphaFoldDB" id="J9GKP5"/>
<reference evidence="1" key="1">
    <citation type="journal article" date="2012" name="PLoS ONE">
        <title>Gene sets for utilization of primary and secondary nutrition supplies in the distal gut of endangered iberian lynx.</title>
        <authorList>
            <person name="Alcaide M."/>
            <person name="Messina E."/>
            <person name="Richter M."/>
            <person name="Bargiela R."/>
            <person name="Peplies J."/>
            <person name="Huws S.A."/>
            <person name="Newbold C.J."/>
            <person name="Golyshin P.N."/>
            <person name="Simon M.A."/>
            <person name="Lopez G."/>
            <person name="Yakimov M.M."/>
            <person name="Ferrer M."/>
        </authorList>
    </citation>
    <scope>NUCLEOTIDE SEQUENCE</scope>
</reference>
<proteinExistence type="predicted"/>
<dbReference type="EMBL" id="AMCI01003456">
    <property type="protein sequence ID" value="EJX00255.1"/>
    <property type="molecule type" value="Genomic_DNA"/>
</dbReference>
<gene>
    <name evidence="1" type="ORF">EVA_11638</name>
</gene>
<evidence type="ECO:0000313" key="1">
    <source>
        <dbReference type="EMBL" id="EJX00255.1"/>
    </source>
</evidence>